<evidence type="ECO:0000313" key="2">
    <source>
        <dbReference type="Proteomes" id="UP000247284"/>
    </source>
</evidence>
<keyword evidence="2" id="KW-1185">Reference proteome</keyword>
<dbReference type="RefSeq" id="YP_009802033.1">
    <property type="nucleotide sequence ID" value="NC_047977.1"/>
</dbReference>
<reference evidence="2" key="1">
    <citation type="submission" date="2018-04" db="EMBL/GenBank/DDBJ databases">
        <authorList>
            <person name="Go L.Y."/>
            <person name="Mitchell J.A."/>
        </authorList>
    </citation>
    <scope>NUCLEOTIDE SEQUENCE [LARGE SCALE GENOMIC DNA]</scope>
</reference>
<sequence>MSQIYGAGTMLEPTHDGSDLPIGTLAETHPHMANLWVKTAQGCWYTLYRHTATRGEIKEAIRKKKVVVSPMFGNEDKPIMVISVPRPVIAYLPDWLKGDPVFIHTSRVQ</sequence>
<dbReference type="Proteomes" id="UP000247284">
    <property type="component" value="Segment"/>
</dbReference>
<dbReference type="KEGG" id="vg:54992562"/>
<dbReference type="GeneID" id="54992562"/>
<evidence type="ECO:0000313" key="1">
    <source>
        <dbReference type="EMBL" id="AWN07766.1"/>
    </source>
</evidence>
<name>A0A2U8UUS9_9CAUD</name>
<protein>
    <submittedName>
        <fullName evidence="1">Uncharacterized protein</fullName>
    </submittedName>
</protein>
<gene>
    <name evidence="1" type="primary">95</name>
    <name evidence="1" type="ORF">PBI_HENDRIX_95</name>
</gene>
<proteinExistence type="predicted"/>
<dbReference type="EMBL" id="MH183162">
    <property type="protein sequence ID" value="AWN07766.1"/>
    <property type="molecule type" value="Genomic_DNA"/>
</dbReference>
<organism evidence="1 2">
    <name type="scientific">Microbacterium phage Hendrix</name>
    <dbReference type="NCBI Taxonomy" id="2182341"/>
    <lineage>
        <taxon>Viruses</taxon>
        <taxon>Duplodnaviria</taxon>
        <taxon>Heunggongvirae</taxon>
        <taxon>Uroviricota</taxon>
        <taxon>Caudoviricetes</taxon>
        <taxon>Rogerhendrixvirus</taxon>
        <taxon>Rogerhendrixvirus hendrix</taxon>
    </lineage>
</organism>
<accession>A0A2U8UUS9</accession>